<evidence type="ECO:0008006" key="3">
    <source>
        <dbReference type="Google" id="ProtNLM"/>
    </source>
</evidence>
<reference evidence="1 2" key="1">
    <citation type="submission" date="2019-09" db="EMBL/GenBank/DDBJ databases">
        <authorList>
            <person name="Chandra G."/>
            <person name="Truman W A."/>
        </authorList>
    </citation>
    <scope>NUCLEOTIDE SEQUENCE [LARGE SCALE GENOMIC DNA]</scope>
    <source>
        <strain evidence="1">PS862</strain>
    </source>
</reference>
<gene>
    <name evidence="1" type="ORF">PS862_01531</name>
</gene>
<name>A0A5E6TV69_PSEFL</name>
<accession>A0A5E6TV69</accession>
<protein>
    <recommendedName>
        <fullName evidence="3">DUF202 domain-containing protein</fullName>
    </recommendedName>
</protein>
<proteinExistence type="predicted"/>
<evidence type="ECO:0000313" key="1">
    <source>
        <dbReference type="EMBL" id="VVO75046.1"/>
    </source>
</evidence>
<organism evidence="1 2">
    <name type="scientific">Pseudomonas fluorescens</name>
    <dbReference type="NCBI Taxonomy" id="294"/>
    <lineage>
        <taxon>Bacteria</taxon>
        <taxon>Pseudomonadati</taxon>
        <taxon>Pseudomonadota</taxon>
        <taxon>Gammaproteobacteria</taxon>
        <taxon>Pseudomonadales</taxon>
        <taxon>Pseudomonadaceae</taxon>
        <taxon>Pseudomonas</taxon>
    </lineage>
</organism>
<evidence type="ECO:0000313" key="2">
    <source>
        <dbReference type="Proteomes" id="UP000385207"/>
    </source>
</evidence>
<dbReference type="EMBL" id="CABVII010000005">
    <property type="protein sequence ID" value="VVO75046.1"/>
    <property type="molecule type" value="Genomic_DNA"/>
</dbReference>
<dbReference type="Proteomes" id="UP000385207">
    <property type="component" value="Unassembled WGS sequence"/>
</dbReference>
<dbReference type="AlphaFoldDB" id="A0A5E6TV69"/>
<sequence length="79" mass="8437">MLDQFSTRLGPHGIVMSLAIAFGVLAALLCTLAYVRWRANEIAMRHSRRLPATLAIPLIATATLGIAAAIVLLLVVKLS</sequence>